<dbReference type="CDD" id="cd05280">
    <property type="entry name" value="MDR_yhdh_yhfp"/>
    <property type="match status" value="1"/>
</dbReference>
<dbReference type="InterPro" id="IPR013154">
    <property type="entry name" value="ADH-like_N"/>
</dbReference>
<keyword evidence="3" id="KW-1185">Reference proteome</keyword>
<dbReference type="Pfam" id="PF08240">
    <property type="entry name" value="ADH_N"/>
    <property type="match status" value="1"/>
</dbReference>
<dbReference type="GO" id="GO:0043957">
    <property type="term" value="F:acryloyl-CoA reductase (NADPH) activity"/>
    <property type="evidence" value="ECO:0007669"/>
    <property type="project" value="TreeGrafter"/>
</dbReference>
<accession>A0A7D4BYJ6</accession>
<dbReference type="InterPro" id="IPR013149">
    <property type="entry name" value="ADH-like_C"/>
</dbReference>
<dbReference type="InterPro" id="IPR051397">
    <property type="entry name" value="Zn-ADH-like_protein"/>
</dbReference>
<name>A0A7D4BYJ6_9BACT</name>
<evidence type="ECO:0000259" key="1">
    <source>
        <dbReference type="SMART" id="SM00829"/>
    </source>
</evidence>
<dbReference type="AlphaFoldDB" id="A0A7D4BYJ6"/>
<dbReference type="PANTHER" id="PTHR43677:SF1">
    <property type="entry name" value="ACRYLYL-COA REDUCTASE ACUI-RELATED"/>
    <property type="match status" value="1"/>
</dbReference>
<protein>
    <submittedName>
        <fullName evidence="2">Acryloyl-CoA reductase</fullName>
        <ecNumber evidence="2">1.3.1.95</ecNumber>
    </submittedName>
</protein>
<dbReference type="RefSeq" id="WP_173072682.1">
    <property type="nucleotide sequence ID" value="NZ_CP041345.1"/>
</dbReference>
<dbReference type="Pfam" id="PF00107">
    <property type="entry name" value="ADH_zinc_N"/>
    <property type="match status" value="1"/>
</dbReference>
<dbReference type="KEGG" id="ttz:FHG85_02425"/>
<dbReference type="InterPro" id="IPR036291">
    <property type="entry name" value="NAD(P)-bd_dom_sf"/>
</dbReference>
<proteinExistence type="predicted"/>
<dbReference type="Proteomes" id="UP000500961">
    <property type="component" value="Chromosome"/>
</dbReference>
<dbReference type="SMART" id="SM00829">
    <property type="entry name" value="PKS_ER"/>
    <property type="match status" value="1"/>
</dbReference>
<dbReference type="GO" id="GO:0043958">
    <property type="term" value="F:acryloyl-CoA reductase (NADH) activity"/>
    <property type="evidence" value="ECO:0007669"/>
    <property type="project" value="UniProtKB-EC"/>
</dbReference>
<evidence type="ECO:0000313" key="2">
    <source>
        <dbReference type="EMBL" id="QKG79164.1"/>
    </source>
</evidence>
<dbReference type="InterPro" id="IPR011032">
    <property type="entry name" value="GroES-like_sf"/>
</dbReference>
<dbReference type="PANTHER" id="PTHR43677">
    <property type="entry name" value="SHORT-CHAIN DEHYDROGENASE/REDUCTASE"/>
    <property type="match status" value="1"/>
</dbReference>
<dbReference type="Gene3D" id="3.90.180.10">
    <property type="entry name" value="Medium-chain alcohol dehydrogenases, catalytic domain"/>
    <property type="match status" value="1"/>
</dbReference>
<organism evidence="2 3">
    <name type="scientific">Tenuifilum thalassicum</name>
    <dbReference type="NCBI Taxonomy" id="2590900"/>
    <lineage>
        <taxon>Bacteria</taxon>
        <taxon>Pseudomonadati</taxon>
        <taxon>Bacteroidota</taxon>
        <taxon>Bacteroidia</taxon>
        <taxon>Bacteroidales</taxon>
        <taxon>Tenuifilaceae</taxon>
        <taxon>Tenuifilum</taxon>
    </lineage>
</organism>
<dbReference type="SUPFAM" id="SSF50129">
    <property type="entry name" value="GroES-like"/>
    <property type="match status" value="1"/>
</dbReference>
<dbReference type="EMBL" id="CP041345">
    <property type="protein sequence ID" value="QKG79164.1"/>
    <property type="molecule type" value="Genomic_DNA"/>
</dbReference>
<keyword evidence="2" id="KW-0560">Oxidoreductase</keyword>
<dbReference type="EC" id="1.3.1.95" evidence="2"/>
<dbReference type="InterPro" id="IPR014188">
    <property type="entry name" value="Acrylyl-CoA_reductase_AcuI"/>
</dbReference>
<dbReference type="NCBIfam" id="TIGR02823">
    <property type="entry name" value="oxido_YhdH"/>
    <property type="match status" value="1"/>
</dbReference>
<dbReference type="InterPro" id="IPR020843">
    <property type="entry name" value="ER"/>
</dbReference>
<dbReference type="Gene3D" id="3.40.50.720">
    <property type="entry name" value="NAD(P)-binding Rossmann-like Domain"/>
    <property type="match status" value="1"/>
</dbReference>
<gene>
    <name evidence="2" type="ORF">FHG85_02425</name>
</gene>
<dbReference type="SUPFAM" id="SSF51735">
    <property type="entry name" value="NAD(P)-binding Rossmann-fold domains"/>
    <property type="match status" value="1"/>
</dbReference>
<sequence length="333" mass="36327">MKSGKHTFKAFRVEEVEGNFICSIKDIELNPLKDNEILVRVYYSSLNYKDALSATGNKGVTKTYPHTPGIDAVGIVQESNSNKFIPGDPVIVTSYDLGMNTDGGFAEYIHVPADWAVRLPEGLSMKEAMIYGTAGLTAGISVLRLAELVKPNDGKIIVSGATGGVGTLTISILSKIGYSVSAITGKQTEKDFLIQLGANEIIPRSEIENFDKKPLLKPMFAGAVDTVGGTILENIIKSTQPMGVVTCCGNVASPKLELTVFPFILRGISLIGIDSQSYPMKYREIVWNKLANEWKPENLHSLYKEIKLDDLQHHINLMLNGKLKGRIVVSLVD</sequence>
<feature type="domain" description="Enoyl reductase (ER)" evidence="1">
    <location>
        <begin position="22"/>
        <end position="329"/>
    </location>
</feature>
<reference evidence="2 3" key="1">
    <citation type="submission" date="2019-07" db="EMBL/GenBank/DDBJ databases">
        <title>Thalassofilum flectens gen. nov., sp. nov., a novel moderate thermophilic anaerobe from a shallow sea hot spring in Kunashir Island (Russia), representing a new family in the order Bacteroidales, and proposal of Thalassofilacea fam. nov.</title>
        <authorList>
            <person name="Kochetkova T.V."/>
            <person name="Podosokorskaya O.A."/>
            <person name="Novikov A."/>
            <person name="Elcheninov A.G."/>
            <person name="Toshchakov S.V."/>
            <person name="Kublanov I.V."/>
        </authorList>
    </citation>
    <scope>NUCLEOTIDE SEQUENCE [LARGE SCALE GENOMIC DNA]</scope>
    <source>
        <strain evidence="2 3">38-H</strain>
    </source>
</reference>
<evidence type="ECO:0000313" key="3">
    <source>
        <dbReference type="Proteomes" id="UP000500961"/>
    </source>
</evidence>